<dbReference type="RefSeq" id="WP_132316043.1">
    <property type="nucleotide sequence ID" value="NZ_FWZT01000003.1"/>
</dbReference>
<dbReference type="EMBL" id="FWZT01000003">
    <property type="protein sequence ID" value="SMF01543.1"/>
    <property type="molecule type" value="Genomic_DNA"/>
</dbReference>
<protein>
    <submittedName>
        <fullName evidence="1">Uncharacterized protein</fullName>
    </submittedName>
</protein>
<dbReference type="Proteomes" id="UP000192907">
    <property type="component" value="Unassembled WGS sequence"/>
</dbReference>
<organism evidence="1 2">
    <name type="scientific">Pseudobacteriovorax antillogorgiicola</name>
    <dbReference type="NCBI Taxonomy" id="1513793"/>
    <lineage>
        <taxon>Bacteria</taxon>
        <taxon>Pseudomonadati</taxon>
        <taxon>Bdellovibrionota</taxon>
        <taxon>Oligoflexia</taxon>
        <taxon>Oligoflexales</taxon>
        <taxon>Pseudobacteriovoracaceae</taxon>
        <taxon>Pseudobacteriovorax</taxon>
    </lineage>
</organism>
<gene>
    <name evidence="1" type="ORF">SAMN06296036_103187</name>
</gene>
<dbReference type="AlphaFoldDB" id="A0A1Y6BBE4"/>
<evidence type="ECO:0000313" key="2">
    <source>
        <dbReference type="Proteomes" id="UP000192907"/>
    </source>
</evidence>
<accession>A0A1Y6BBE4</accession>
<keyword evidence="2" id="KW-1185">Reference proteome</keyword>
<evidence type="ECO:0000313" key="1">
    <source>
        <dbReference type="EMBL" id="SMF01543.1"/>
    </source>
</evidence>
<reference evidence="2" key="1">
    <citation type="submission" date="2017-04" db="EMBL/GenBank/DDBJ databases">
        <authorList>
            <person name="Varghese N."/>
            <person name="Submissions S."/>
        </authorList>
    </citation>
    <scope>NUCLEOTIDE SEQUENCE [LARGE SCALE GENOMIC DNA]</scope>
    <source>
        <strain evidence="2">RKEM611</strain>
    </source>
</reference>
<name>A0A1Y6BBE4_9BACT</name>
<sequence>MNVEELYPSRTLEEDELRRALAFTFHMLPEEVAVVEEFSGDEDFNVLKLVCQFEEIQGSYKMKLQIFGLNLKDQELFTDLVKKFAKHIKSECLIPDGDSLSPFDMIRITPEGELREVRLSVKAFENESFELEAG</sequence>
<proteinExistence type="predicted"/>